<keyword evidence="2" id="KW-1185">Reference proteome</keyword>
<proteinExistence type="predicted"/>
<gene>
    <name evidence="1" type="ORF">GSI_02251</name>
</gene>
<dbReference type="AlphaFoldDB" id="A0A2G8SP78"/>
<dbReference type="OrthoDB" id="3270129at2759"/>
<accession>A0A2G8SP78</accession>
<organism evidence="1 2">
    <name type="scientific">Ganoderma sinense ZZ0214-1</name>
    <dbReference type="NCBI Taxonomy" id="1077348"/>
    <lineage>
        <taxon>Eukaryota</taxon>
        <taxon>Fungi</taxon>
        <taxon>Dikarya</taxon>
        <taxon>Basidiomycota</taxon>
        <taxon>Agaricomycotina</taxon>
        <taxon>Agaricomycetes</taxon>
        <taxon>Polyporales</taxon>
        <taxon>Polyporaceae</taxon>
        <taxon>Ganoderma</taxon>
    </lineage>
</organism>
<name>A0A2G8SP78_9APHY</name>
<evidence type="ECO:0000313" key="2">
    <source>
        <dbReference type="Proteomes" id="UP000230002"/>
    </source>
</evidence>
<protein>
    <submittedName>
        <fullName evidence="1">Uncharacterized protein</fullName>
    </submittedName>
</protein>
<dbReference type="Proteomes" id="UP000230002">
    <property type="component" value="Unassembled WGS sequence"/>
</dbReference>
<sequence length="156" mass="16900">MTLLTAGQVRPGLGPKGVTLSAHEDPGGKVKKFERQWVVDHRVKTAVQGSGGKFVISNPLAIRRGDFVDVAALVTVVVHRGRHASSTEVMLAPLEVVRLRTRKEVKIDGQALLRGPDPHDHRTSEADAVLGVVTGFEMGGTMFPDDIEDDKMDDVE</sequence>
<dbReference type="EMBL" id="AYKW01000003">
    <property type="protein sequence ID" value="PIL35523.1"/>
    <property type="molecule type" value="Genomic_DNA"/>
</dbReference>
<evidence type="ECO:0000313" key="1">
    <source>
        <dbReference type="EMBL" id="PIL35523.1"/>
    </source>
</evidence>
<comment type="caution">
    <text evidence="1">The sequence shown here is derived from an EMBL/GenBank/DDBJ whole genome shotgun (WGS) entry which is preliminary data.</text>
</comment>
<reference evidence="1 2" key="1">
    <citation type="journal article" date="2015" name="Sci. Rep.">
        <title>Chromosome-level genome map provides insights into diverse defense mechanisms in the medicinal fungus Ganoderma sinense.</title>
        <authorList>
            <person name="Zhu Y."/>
            <person name="Xu J."/>
            <person name="Sun C."/>
            <person name="Zhou S."/>
            <person name="Xu H."/>
            <person name="Nelson D.R."/>
            <person name="Qian J."/>
            <person name="Song J."/>
            <person name="Luo H."/>
            <person name="Xiang L."/>
            <person name="Li Y."/>
            <person name="Xu Z."/>
            <person name="Ji A."/>
            <person name="Wang L."/>
            <person name="Lu S."/>
            <person name="Hayward A."/>
            <person name="Sun W."/>
            <person name="Li X."/>
            <person name="Schwartz D.C."/>
            <person name="Wang Y."/>
            <person name="Chen S."/>
        </authorList>
    </citation>
    <scope>NUCLEOTIDE SEQUENCE [LARGE SCALE GENOMIC DNA]</scope>
    <source>
        <strain evidence="1 2">ZZ0214-1</strain>
    </source>
</reference>